<keyword evidence="7 8" id="KW-0012">Acyltransferase</keyword>
<dbReference type="InterPro" id="IPR020616">
    <property type="entry name" value="Thiolase_N"/>
</dbReference>
<feature type="domain" description="Thiolase C-terminal" evidence="12">
    <location>
        <begin position="261"/>
        <end position="385"/>
    </location>
</feature>
<dbReference type="PROSITE" id="PS00737">
    <property type="entry name" value="THIOLASE_2"/>
    <property type="match status" value="1"/>
</dbReference>
<reference evidence="13 14" key="1">
    <citation type="journal article" date="2017" name="Antonie Van Leeuwenhoek">
        <title>Rhizobium rhizosphaerae sp. nov., a novel species isolated from rice rhizosphere.</title>
        <authorList>
            <person name="Zhao J.J."/>
            <person name="Zhang J."/>
            <person name="Zhang R.J."/>
            <person name="Zhang C.W."/>
            <person name="Yin H.Q."/>
            <person name="Zhang X.X."/>
        </authorList>
    </citation>
    <scope>NUCLEOTIDE SEQUENCE [LARGE SCALE GENOMIC DNA]</scope>
    <source>
        <strain evidence="13 14">E3</strain>
    </source>
</reference>
<dbReference type="NCBIfam" id="TIGR01930">
    <property type="entry name" value="AcCoA-C-Actrans"/>
    <property type="match status" value="1"/>
</dbReference>
<dbReference type="Pfam" id="PF00108">
    <property type="entry name" value="Thiolase_N"/>
    <property type="match status" value="1"/>
</dbReference>
<dbReference type="AlphaFoldDB" id="K6YJH3"/>
<feature type="active site" description="Proton acceptor" evidence="8 9">
    <location>
        <position position="372"/>
    </location>
</feature>
<dbReference type="GO" id="GO:0003988">
    <property type="term" value="F:acetyl-CoA C-acyltransferase activity"/>
    <property type="evidence" value="ECO:0007669"/>
    <property type="project" value="UniProtKB-UniRule"/>
</dbReference>
<dbReference type="UniPathway" id="UPA00659"/>
<dbReference type="FunFam" id="3.40.47.10:FF:000010">
    <property type="entry name" value="Acetyl-CoA acetyltransferase (Thiolase)"/>
    <property type="match status" value="1"/>
</dbReference>
<dbReference type="PANTHER" id="PTHR43853:SF11">
    <property type="entry name" value="3-KETOACYL-COA THIOLASE FADA"/>
    <property type="match status" value="1"/>
</dbReference>
<feature type="domain" description="Thiolase N-terminal" evidence="11">
    <location>
        <begin position="4"/>
        <end position="252"/>
    </location>
</feature>
<evidence type="ECO:0000256" key="3">
    <source>
        <dbReference type="ARBA" id="ARBA00022679"/>
    </source>
</evidence>
<dbReference type="HAMAP" id="MF_01620">
    <property type="entry name" value="FadA"/>
    <property type="match status" value="1"/>
</dbReference>
<organism evidence="13 14">
    <name type="scientific">Aliiglaciecola lipolytica E3</name>
    <dbReference type="NCBI Taxonomy" id="1127673"/>
    <lineage>
        <taxon>Bacteria</taxon>
        <taxon>Pseudomonadati</taxon>
        <taxon>Pseudomonadota</taxon>
        <taxon>Gammaproteobacteria</taxon>
        <taxon>Alteromonadales</taxon>
        <taxon>Alteromonadaceae</taxon>
        <taxon>Aliiglaciecola</taxon>
    </lineage>
</organism>
<dbReference type="PIRSF" id="PIRSF000429">
    <property type="entry name" value="Ac-CoA_Ac_transf"/>
    <property type="match status" value="1"/>
</dbReference>
<evidence type="ECO:0000313" key="14">
    <source>
        <dbReference type="Proteomes" id="UP000006334"/>
    </source>
</evidence>
<dbReference type="EC" id="2.3.1.16" evidence="8"/>
<dbReference type="SUPFAM" id="SSF53901">
    <property type="entry name" value="Thiolase-like"/>
    <property type="match status" value="2"/>
</dbReference>
<sequence length="386" mass="41076">MKDVVVIDCIRTPMGRSKGGIFRNVRAETLSAHLMSQLLARNPNVDPSEIEDIIWGCVQQTKEQGFNVARNAQLLTQIPRSTSAVTVNRLCGSSMQALHDAAKGIMTGMGDVYMIGGVEHMGHVPMNFNLDFHPGLAKYTAKASGNMGMTAELLGRQNGITREMQDAFGARSHQRAHQAHVEGRWNEIVPTEGHDANGVLKLIDADEVIRPDSTVETMAALRPVFDPVNGTVTAGTSSAISDGASAMLLMSAERAKALGLTPRAKIRSMAVAGCDAAIMGFGPVPATKKALKRAGMTMDDIELAEFNEAFAAQALSCIKQLGWIDTYEDKVNLNGGAIALGHPLGCSGSRISTTLLNLMEANDKSVGLATMCIGLGQGIATVFERV</sequence>
<comment type="caution">
    <text evidence="13">The sequence shown here is derived from an EMBL/GenBank/DDBJ whole genome shotgun (WGS) entry which is preliminary data.</text>
</comment>
<comment type="function">
    <text evidence="8">Catalyzes the final step of fatty acid oxidation in which acetyl-CoA is released and the CoA ester of a fatty acid two carbons shorter is formed.</text>
</comment>
<dbReference type="NCBIfam" id="NF006510">
    <property type="entry name" value="PRK08947.1"/>
    <property type="match status" value="1"/>
</dbReference>
<evidence type="ECO:0000259" key="12">
    <source>
        <dbReference type="Pfam" id="PF02803"/>
    </source>
</evidence>
<keyword evidence="5 8" id="KW-0442">Lipid degradation</keyword>
<accession>K6YJH3</accession>
<comment type="subunit">
    <text evidence="8">Heterotetramer of two alpha chains (FadB) and two beta chains (FadA).</text>
</comment>
<evidence type="ECO:0000259" key="11">
    <source>
        <dbReference type="Pfam" id="PF00108"/>
    </source>
</evidence>
<keyword evidence="2 8" id="KW-0963">Cytoplasm</keyword>
<comment type="pathway">
    <text evidence="8">Lipid metabolism; fatty acid beta-oxidation.</text>
</comment>
<dbReference type="InterPro" id="IPR050215">
    <property type="entry name" value="Thiolase-like_sf_Thiolase"/>
</dbReference>
<gene>
    <name evidence="8 13" type="primary">fadA</name>
    <name evidence="13" type="ORF">GLIP_4152</name>
</gene>
<name>K6YJH3_9ALTE</name>
<dbReference type="InterPro" id="IPR020617">
    <property type="entry name" value="Thiolase_C"/>
</dbReference>
<dbReference type="PROSITE" id="PS00099">
    <property type="entry name" value="THIOLASE_3"/>
    <property type="match status" value="1"/>
</dbReference>
<evidence type="ECO:0000256" key="10">
    <source>
        <dbReference type="RuleBase" id="RU003557"/>
    </source>
</evidence>
<dbReference type="CDD" id="cd00751">
    <property type="entry name" value="thiolase"/>
    <property type="match status" value="1"/>
</dbReference>
<proteinExistence type="inferred from homology"/>
<feature type="active site" description="Acyl-thioester intermediate" evidence="8 9">
    <location>
        <position position="91"/>
    </location>
</feature>
<dbReference type="GO" id="GO:0005737">
    <property type="term" value="C:cytoplasm"/>
    <property type="evidence" value="ECO:0007669"/>
    <property type="project" value="UniProtKB-SubCell"/>
</dbReference>
<keyword evidence="6 8" id="KW-0443">Lipid metabolism</keyword>
<comment type="catalytic activity">
    <reaction evidence="8">
        <text>an acyl-CoA + acetyl-CoA = a 3-oxoacyl-CoA + CoA</text>
        <dbReference type="Rhea" id="RHEA:21564"/>
        <dbReference type="ChEBI" id="CHEBI:57287"/>
        <dbReference type="ChEBI" id="CHEBI:57288"/>
        <dbReference type="ChEBI" id="CHEBI:58342"/>
        <dbReference type="ChEBI" id="CHEBI:90726"/>
        <dbReference type="EC" id="2.3.1.16"/>
    </reaction>
</comment>
<evidence type="ECO:0000256" key="8">
    <source>
        <dbReference type="HAMAP-Rule" id="MF_01620"/>
    </source>
</evidence>
<evidence type="ECO:0000256" key="5">
    <source>
        <dbReference type="ARBA" id="ARBA00022963"/>
    </source>
</evidence>
<dbReference type="Pfam" id="PF02803">
    <property type="entry name" value="Thiolase_C"/>
    <property type="match status" value="1"/>
</dbReference>
<comment type="subcellular location">
    <subcellularLocation>
        <location evidence="8">Cytoplasm</location>
    </subcellularLocation>
</comment>
<dbReference type="STRING" id="1127673.GLIP_4152"/>
<evidence type="ECO:0000256" key="4">
    <source>
        <dbReference type="ARBA" id="ARBA00022832"/>
    </source>
</evidence>
<dbReference type="PROSITE" id="PS00098">
    <property type="entry name" value="THIOLASE_1"/>
    <property type="match status" value="1"/>
</dbReference>
<dbReference type="GO" id="GO:0006635">
    <property type="term" value="P:fatty acid beta-oxidation"/>
    <property type="evidence" value="ECO:0007669"/>
    <property type="project" value="UniProtKB-UniRule"/>
</dbReference>
<protein>
    <recommendedName>
        <fullName evidence="8">3-ketoacyl-CoA thiolase</fullName>
        <ecNumber evidence="8">2.3.1.16</ecNumber>
    </recommendedName>
    <alternativeName>
        <fullName evidence="8">Acetyl-CoA acyltransferase</fullName>
    </alternativeName>
    <alternativeName>
        <fullName evidence="8">Beta-ketothiolase</fullName>
    </alternativeName>
    <alternativeName>
        <fullName evidence="8">Fatty acid oxidation complex subunit beta</fullName>
    </alternativeName>
</protein>
<evidence type="ECO:0000256" key="9">
    <source>
        <dbReference type="PIRSR" id="PIRSR000429-1"/>
    </source>
</evidence>
<dbReference type="Proteomes" id="UP000006334">
    <property type="component" value="Unassembled WGS sequence"/>
</dbReference>
<evidence type="ECO:0000256" key="6">
    <source>
        <dbReference type="ARBA" id="ARBA00023098"/>
    </source>
</evidence>
<dbReference type="InterPro" id="IPR002155">
    <property type="entry name" value="Thiolase"/>
</dbReference>
<keyword evidence="3 8" id="KW-0808">Transferase</keyword>
<dbReference type="OrthoDB" id="8951704at2"/>
<dbReference type="InterPro" id="IPR012805">
    <property type="entry name" value="FadA"/>
</dbReference>
<dbReference type="InterPro" id="IPR020615">
    <property type="entry name" value="Thiolase_acyl_enz_int_AS"/>
</dbReference>
<evidence type="ECO:0000313" key="13">
    <source>
        <dbReference type="EMBL" id="GAC16763.1"/>
    </source>
</evidence>
<evidence type="ECO:0000256" key="7">
    <source>
        <dbReference type="ARBA" id="ARBA00023315"/>
    </source>
</evidence>
<keyword evidence="14" id="KW-1185">Reference proteome</keyword>
<evidence type="ECO:0000256" key="2">
    <source>
        <dbReference type="ARBA" id="ARBA00022490"/>
    </source>
</evidence>
<dbReference type="eggNOG" id="COG0183">
    <property type="taxonomic scope" value="Bacteria"/>
</dbReference>
<dbReference type="GO" id="GO:0010124">
    <property type="term" value="P:phenylacetate catabolic process"/>
    <property type="evidence" value="ECO:0007669"/>
    <property type="project" value="TreeGrafter"/>
</dbReference>
<dbReference type="NCBIfam" id="TIGR02445">
    <property type="entry name" value="fadA"/>
    <property type="match status" value="1"/>
</dbReference>
<dbReference type="InterPro" id="IPR020610">
    <property type="entry name" value="Thiolase_AS"/>
</dbReference>
<comment type="similarity">
    <text evidence="1 8 10">Belongs to the thiolase-like superfamily. Thiolase family.</text>
</comment>
<dbReference type="RefSeq" id="WP_008846565.1">
    <property type="nucleotide sequence ID" value="NZ_BAEN01000076.1"/>
</dbReference>
<dbReference type="EMBL" id="BAEN01000076">
    <property type="protein sequence ID" value="GAC16763.1"/>
    <property type="molecule type" value="Genomic_DNA"/>
</dbReference>
<dbReference type="InterPro" id="IPR016039">
    <property type="entry name" value="Thiolase-like"/>
</dbReference>
<keyword evidence="4 8" id="KW-0276">Fatty acid metabolism</keyword>
<dbReference type="PANTHER" id="PTHR43853">
    <property type="entry name" value="3-KETOACYL-COA THIOLASE, PEROXISOMAL"/>
    <property type="match status" value="1"/>
</dbReference>
<evidence type="ECO:0000256" key="1">
    <source>
        <dbReference type="ARBA" id="ARBA00010982"/>
    </source>
</evidence>
<dbReference type="Gene3D" id="3.40.47.10">
    <property type="match status" value="2"/>
</dbReference>
<dbReference type="InterPro" id="IPR020613">
    <property type="entry name" value="Thiolase_CS"/>
</dbReference>
<feature type="active site" description="Proton acceptor" evidence="8 9">
    <location>
        <position position="342"/>
    </location>
</feature>